<keyword evidence="3" id="KW-0255">Endonuclease</keyword>
<dbReference type="PANTHER" id="PTHR33146:SF26">
    <property type="entry name" value="ENDONUCLEASE 4"/>
    <property type="match status" value="1"/>
</dbReference>
<keyword evidence="1" id="KW-0540">Nuclease</keyword>
<evidence type="ECO:0008006" key="9">
    <source>
        <dbReference type="Google" id="ProtNLM"/>
    </source>
</evidence>
<evidence type="ECO:0000256" key="4">
    <source>
        <dbReference type="ARBA" id="ARBA00022801"/>
    </source>
</evidence>
<evidence type="ECO:0000256" key="2">
    <source>
        <dbReference type="ARBA" id="ARBA00022723"/>
    </source>
</evidence>
<proteinExistence type="predicted"/>
<sequence>MRVLICTVFLVFSGASLAFGQIGHRMICELAYEQLSASQQQRLDALLAHTDFDSFPPACVWADQLRGQEQYDFARPHHYVNISRKDQAVTMDHCPDYGCVLSAIQQHYALLQQDSQSAKAAESLKFLSHFVGDLHQPLHVGYDFDRGGNDIGVIFMGEVRNLHGIWDTGILLQLGFRDYQASIDRLRPRLHETNLQQWQQGDVLDWANESVAIVQQIYAEHQPGKPLDEHYALHHQHTIETRLLQAAARLAWLLQQLWSEPEAS</sequence>
<keyword evidence="4" id="KW-0378">Hydrolase</keyword>
<dbReference type="OrthoDB" id="267579at2"/>
<dbReference type="STRING" id="152573.SAMN04488051_104153"/>
<evidence type="ECO:0000313" key="7">
    <source>
        <dbReference type="EMBL" id="SEA59552.1"/>
    </source>
</evidence>
<dbReference type="GO" id="GO:0003676">
    <property type="term" value="F:nucleic acid binding"/>
    <property type="evidence" value="ECO:0007669"/>
    <property type="project" value="InterPro"/>
</dbReference>
<dbReference type="Proteomes" id="UP000198773">
    <property type="component" value="Unassembled WGS sequence"/>
</dbReference>
<name>A0A1H4CHL7_ALKAM</name>
<evidence type="ECO:0000256" key="5">
    <source>
        <dbReference type="ARBA" id="ARBA00023157"/>
    </source>
</evidence>
<evidence type="ECO:0000256" key="1">
    <source>
        <dbReference type="ARBA" id="ARBA00022722"/>
    </source>
</evidence>
<gene>
    <name evidence="7" type="ORF">SAMN04488051_104153</name>
</gene>
<dbReference type="RefSeq" id="WP_091342312.1">
    <property type="nucleotide sequence ID" value="NZ_FNRM01000004.1"/>
</dbReference>
<accession>A0A1H4CHL7</accession>
<dbReference type="Gene3D" id="1.10.575.10">
    <property type="entry name" value="P1 Nuclease"/>
    <property type="match status" value="1"/>
</dbReference>
<reference evidence="7 8" key="1">
    <citation type="submission" date="2016-10" db="EMBL/GenBank/DDBJ databases">
        <authorList>
            <person name="de Groot N.N."/>
        </authorList>
    </citation>
    <scope>NUCLEOTIDE SEQUENCE [LARGE SCALE GENOMIC DNA]</scope>
    <source>
        <strain evidence="7 8">CGMCC 1.3430</strain>
    </source>
</reference>
<evidence type="ECO:0000313" key="8">
    <source>
        <dbReference type="Proteomes" id="UP000198773"/>
    </source>
</evidence>
<dbReference type="AlphaFoldDB" id="A0A1H4CHL7"/>
<keyword evidence="8" id="KW-1185">Reference proteome</keyword>
<organism evidence="7 8">
    <name type="scientific">Alkalimonas amylolytica</name>
    <dbReference type="NCBI Taxonomy" id="152573"/>
    <lineage>
        <taxon>Bacteria</taxon>
        <taxon>Pseudomonadati</taxon>
        <taxon>Pseudomonadota</taxon>
        <taxon>Gammaproteobacteria</taxon>
        <taxon>Alkalimonas</taxon>
    </lineage>
</organism>
<dbReference type="GO" id="GO:0046872">
    <property type="term" value="F:metal ion binding"/>
    <property type="evidence" value="ECO:0007669"/>
    <property type="project" value="UniProtKB-KW"/>
</dbReference>
<dbReference type="InterPro" id="IPR003154">
    <property type="entry name" value="S1/P1nuclease"/>
</dbReference>
<dbReference type="EMBL" id="FNRM01000004">
    <property type="protein sequence ID" value="SEA59552.1"/>
    <property type="molecule type" value="Genomic_DNA"/>
</dbReference>
<dbReference type="SUPFAM" id="SSF48537">
    <property type="entry name" value="Phospholipase C/P1 nuclease"/>
    <property type="match status" value="1"/>
</dbReference>
<keyword evidence="6" id="KW-0325">Glycoprotein</keyword>
<dbReference type="InterPro" id="IPR008947">
    <property type="entry name" value="PLipase_C/P1_nuclease_dom_sf"/>
</dbReference>
<dbReference type="Pfam" id="PF02265">
    <property type="entry name" value="S1-P1_nuclease"/>
    <property type="match status" value="1"/>
</dbReference>
<dbReference type="CDD" id="cd11010">
    <property type="entry name" value="S1-P1_nuclease"/>
    <property type="match status" value="1"/>
</dbReference>
<keyword evidence="5" id="KW-1015">Disulfide bond</keyword>
<dbReference type="GO" id="GO:0004519">
    <property type="term" value="F:endonuclease activity"/>
    <property type="evidence" value="ECO:0007669"/>
    <property type="project" value="UniProtKB-KW"/>
</dbReference>
<dbReference type="GO" id="GO:0006308">
    <property type="term" value="P:DNA catabolic process"/>
    <property type="evidence" value="ECO:0007669"/>
    <property type="project" value="InterPro"/>
</dbReference>
<evidence type="ECO:0000256" key="6">
    <source>
        <dbReference type="ARBA" id="ARBA00023180"/>
    </source>
</evidence>
<protein>
    <recommendedName>
        <fullName evidence="9">S1/P1 Nuclease</fullName>
    </recommendedName>
</protein>
<evidence type="ECO:0000256" key="3">
    <source>
        <dbReference type="ARBA" id="ARBA00022759"/>
    </source>
</evidence>
<dbReference type="GO" id="GO:0016788">
    <property type="term" value="F:hydrolase activity, acting on ester bonds"/>
    <property type="evidence" value="ECO:0007669"/>
    <property type="project" value="InterPro"/>
</dbReference>
<keyword evidence="2" id="KW-0479">Metal-binding</keyword>
<dbReference type="PANTHER" id="PTHR33146">
    <property type="entry name" value="ENDONUCLEASE 4"/>
    <property type="match status" value="1"/>
</dbReference>